<evidence type="ECO:0000313" key="4">
    <source>
        <dbReference type="Proteomes" id="UP001156831"/>
    </source>
</evidence>
<name>A0ABT6JLU2_9GAMM</name>
<accession>A0ABT6JLU2</accession>
<dbReference type="SUPFAM" id="SSF55874">
    <property type="entry name" value="ATPase domain of HSP90 chaperone/DNA topoisomerase II/histidine kinase"/>
    <property type="match status" value="1"/>
</dbReference>
<keyword evidence="3" id="KW-0547">Nucleotide-binding</keyword>
<protein>
    <submittedName>
        <fullName evidence="3">ATP-binding protein</fullName>
        <ecNumber evidence="3">2.7.13.3</ecNumber>
    </submittedName>
</protein>
<dbReference type="InterPro" id="IPR050267">
    <property type="entry name" value="Anti-sigma-factor_SerPK"/>
</dbReference>
<dbReference type="Pfam" id="PF13581">
    <property type="entry name" value="HATPase_c_2"/>
    <property type="match status" value="1"/>
</dbReference>
<feature type="domain" description="Histidine kinase/HSP90-like ATPase" evidence="2">
    <location>
        <begin position="9"/>
        <end position="131"/>
    </location>
</feature>
<dbReference type="PANTHER" id="PTHR35526:SF6">
    <property type="entry name" value="SLR1861 PROTEIN"/>
    <property type="match status" value="1"/>
</dbReference>
<gene>
    <name evidence="3" type="ORF">QFW80_13450</name>
</gene>
<comment type="caution">
    <text evidence="3">The sequence shown here is derived from an EMBL/GenBank/DDBJ whole genome shotgun (WGS) entry which is preliminary data.</text>
</comment>
<evidence type="ECO:0000313" key="3">
    <source>
        <dbReference type="EMBL" id="MDH5831522.1"/>
    </source>
</evidence>
<keyword evidence="3" id="KW-0067">ATP-binding</keyword>
<proteinExistence type="predicted"/>
<dbReference type="InterPro" id="IPR003594">
    <property type="entry name" value="HATPase_dom"/>
</dbReference>
<keyword evidence="1" id="KW-0723">Serine/threonine-protein kinase</keyword>
<dbReference type="Proteomes" id="UP001156831">
    <property type="component" value="Unassembled WGS sequence"/>
</dbReference>
<keyword evidence="4" id="KW-1185">Reference proteome</keyword>
<dbReference type="GO" id="GO:0005524">
    <property type="term" value="F:ATP binding"/>
    <property type="evidence" value="ECO:0007669"/>
    <property type="project" value="UniProtKB-KW"/>
</dbReference>
<evidence type="ECO:0000256" key="1">
    <source>
        <dbReference type="ARBA" id="ARBA00022527"/>
    </source>
</evidence>
<sequence>MRAVHKTIASPAHIGELADAVETTLAEAGIDRACIHDARLIVEELACNALVHGSADEDAHLRLRLQLDAAQLVLELDDNGPAFDPTAAPAPDLDASIDQRPIGGLGLHLVRELAHSLDYRRHEGRNLVRVTLRLDPATG</sequence>
<dbReference type="GO" id="GO:0004673">
    <property type="term" value="F:protein histidine kinase activity"/>
    <property type="evidence" value="ECO:0007669"/>
    <property type="project" value="UniProtKB-EC"/>
</dbReference>
<dbReference type="InterPro" id="IPR036890">
    <property type="entry name" value="HATPase_C_sf"/>
</dbReference>
<keyword evidence="3" id="KW-0808">Transferase</keyword>
<dbReference type="EC" id="2.7.13.3" evidence="3"/>
<reference evidence="3 4" key="1">
    <citation type="submission" date="2023-04" db="EMBL/GenBank/DDBJ databases">
        <title>Luteimonas sp. M1R5S18.</title>
        <authorList>
            <person name="Sun J.-Q."/>
        </authorList>
    </citation>
    <scope>NUCLEOTIDE SEQUENCE [LARGE SCALE GENOMIC DNA]</scope>
    <source>
        <strain evidence="3 4">M1R5S18</strain>
    </source>
</reference>
<evidence type="ECO:0000259" key="2">
    <source>
        <dbReference type="Pfam" id="PF13581"/>
    </source>
</evidence>
<dbReference type="Gene3D" id="3.30.565.10">
    <property type="entry name" value="Histidine kinase-like ATPase, C-terminal domain"/>
    <property type="match status" value="1"/>
</dbReference>
<keyword evidence="1" id="KW-0418">Kinase</keyword>
<dbReference type="EMBL" id="JARXRN010000028">
    <property type="protein sequence ID" value="MDH5831522.1"/>
    <property type="molecule type" value="Genomic_DNA"/>
</dbReference>
<dbReference type="PANTHER" id="PTHR35526">
    <property type="entry name" value="ANTI-SIGMA-F FACTOR RSBW-RELATED"/>
    <property type="match status" value="1"/>
</dbReference>
<organism evidence="3 4">
    <name type="scientific">Luteimonas rhizosphaericola</name>
    <dbReference type="NCBI Taxonomy" id="3042024"/>
    <lineage>
        <taxon>Bacteria</taxon>
        <taxon>Pseudomonadati</taxon>
        <taxon>Pseudomonadota</taxon>
        <taxon>Gammaproteobacteria</taxon>
        <taxon>Lysobacterales</taxon>
        <taxon>Lysobacteraceae</taxon>
        <taxon>Luteimonas</taxon>
    </lineage>
</organism>
<dbReference type="CDD" id="cd16936">
    <property type="entry name" value="HATPase_RsbW-like"/>
    <property type="match status" value="1"/>
</dbReference>